<evidence type="ECO:0000256" key="1">
    <source>
        <dbReference type="ARBA" id="ARBA00004418"/>
    </source>
</evidence>
<protein>
    <recommendedName>
        <fullName evidence="5">Putrescine-binding periplasmic protein</fullName>
    </recommendedName>
</protein>
<dbReference type="InterPro" id="IPR001188">
    <property type="entry name" value="Sperm_putr-bd"/>
</dbReference>
<gene>
    <name evidence="9" type="ORF">CKO21_13425</name>
</gene>
<dbReference type="PRINTS" id="PR00909">
    <property type="entry name" value="SPERMDNBNDNG"/>
</dbReference>
<dbReference type="PANTHER" id="PTHR30222">
    <property type="entry name" value="SPERMIDINE/PUTRESCINE-BINDING PERIPLASMIC PROTEIN"/>
    <property type="match status" value="1"/>
</dbReference>
<dbReference type="Proteomes" id="UP000778970">
    <property type="component" value="Unassembled WGS sequence"/>
</dbReference>
<evidence type="ECO:0000256" key="7">
    <source>
        <dbReference type="SAM" id="MobiDB-lite"/>
    </source>
</evidence>
<accession>A0A934QJI5</accession>
<name>A0A934QJI5_9PROT</name>
<dbReference type="PANTHER" id="PTHR30222:SF12">
    <property type="entry name" value="NORSPERMIDINE SENSOR"/>
    <property type="match status" value="1"/>
</dbReference>
<keyword evidence="2 5" id="KW-0813">Transport</keyword>
<feature type="signal peptide" evidence="8">
    <location>
        <begin position="1"/>
        <end position="25"/>
    </location>
</feature>
<comment type="similarity">
    <text evidence="5">Belongs to the bacterial solute-binding protein PotD/PotF family.</text>
</comment>
<dbReference type="AlphaFoldDB" id="A0A934QJI5"/>
<dbReference type="PIRSF" id="PIRSF019574">
    <property type="entry name" value="Periplasmic_polyamine_BP"/>
    <property type="match status" value="1"/>
</dbReference>
<evidence type="ECO:0000256" key="4">
    <source>
        <dbReference type="ARBA" id="ARBA00022764"/>
    </source>
</evidence>
<comment type="caution">
    <text evidence="9">The sequence shown here is derived from an EMBL/GenBank/DDBJ whole genome shotgun (WGS) entry which is preliminary data.</text>
</comment>
<evidence type="ECO:0000313" key="9">
    <source>
        <dbReference type="EMBL" id="MBK1698243.1"/>
    </source>
</evidence>
<dbReference type="SUPFAM" id="SSF53850">
    <property type="entry name" value="Periplasmic binding protein-like II"/>
    <property type="match status" value="1"/>
</dbReference>
<reference evidence="9" key="2">
    <citation type="journal article" date="2020" name="Microorganisms">
        <title>Osmotic Adaptation and Compatible Solute Biosynthesis of Phototrophic Bacteria as Revealed from Genome Analyses.</title>
        <authorList>
            <person name="Imhoff J.F."/>
            <person name="Rahn T."/>
            <person name="Kunzel S."/>
            <person name="Keller A."/>
            <person name="Neulinger S.C."/>
        </authorList>
    </citation>
    <scope>NUCLEOTIDE SEQUENCE</scope>
    <source>
        <strain evidence="9">DSM 9154</strain>
    </source>
</reference>
<dbReference type="Gene3D" id="3.40.190.10">
    <property type="entry name" value="Periplasmic binding protein-like II"/>
    <property type="match status" value="2"/>
</dbReference>
<dbReference type="GO" id="GO:0019808">
    <property type="term" value="F:polyamine binding"/>
    <property type="evidence" value="ECO:0007669"/>
    <property type="project" value="InterPro"/>
</dbReference>
<dbReference type="RefSeq" id="WP_037256071.1">
    <property type="nucleotide sequence ID" value="NZ_NRRE01000026.1"/>
</dbReference>
<organism evidence="9 10">
    <name type="scientific">Rhodovibrio salinarum</name>
    <dbReference type="NCBI Taxonomy" id="1087"/>
    <lineage>
        <taxon>Bacteria</taxon>
        <taxon>Pseudomonadati</taxon>
        <taxon>Pseudomonadota</taxon>
        <taxon>Alphaproteobacteria</taxon>
        <taxon>Rhodospirillales</taxon>
        <taxon>Rhodovibrionaceae</taxon>
        <taxon>Rhodovibrio</taxon>
    </lineage>
</organism>
<feature type="region of interest" description="Disordered" evidence="7">
    <location>
        <begin position="331"/>
        <end position="354"/>
    </location>
</feature>
<dbReference type="EMBL" id="NRRE01000026">
    <property type="protein sequence ID" value="MBK1698243.1"/>
    <property type="molecule type" value="Genomic_DNA"/>
</dbReference>
<evidence type="ECO:0000256" key="6">
    <source>
        <dbReference type="PIRSR" id="PIRSR019574-1"/>
    </source>
</evidence>
<evidence type="ECO:0000256" key="2">
    <source>
        <dbReference type="ARBA" id="ARBA00022448"/>
    </source>
</evidence>
<sequence length="354" mass="39205">MGTTTIARRLAVAVGTFAAAVTINAGGAAAQDAGELYLYNWANYFPPELIEKFEQETGVDVTLDVYDSNETMLAKLQAGASGYDIVFPSGYMLGVIIDEGLARKIDASELSNFGNVRAPHDAPSFDPERAYSAPYMWGTTGIAYDTDRAPELEESWKEFFKPRDALKGKIAALNDQVEMYNAGARYLGIDVCTEQPKQAQQILDLLEAQKPHLAMYSSTGTVDRMIAGEVVMHHMWNGAAHRAKEQRESIKYLYPKEGLAFWSDHMVVVKNAPNPENARTFINWMMAPENAAAASNYTGYMNAIEGSSQYLNASLKNDPAVNMPDAYADRLRPSKECSPEARELRDKVWTRLKS</sequence>
<evidence type="ECO:0000256" key="5">
    <source>
        <dbReference type="PIRNR" id="PIRNR019574"/>
    </source>
</evidence>
<keyword evidence="3 8" id="KW-0732">Signal</keyword>
<proteinExistence type="inferred from homology"/>
<dbReference type="GO" id="GO:0015846">
    <property type="term" value="P:polyamine transport"/>
    <property type="evidence" value="ECO:0007669"/>
    <property type="project" value="InterPro"/>
</dbReference>
<evidence type="ECO:0000313" key="10">
    <source>
        <dbReference type="Proteomes" id="UP000778970"/>
    </source>
</evidence>
<dbReference type="InterPro" id="IPR006059">
    <property type="entry name" value="SBP"/>
</dbReference>
<reference evidence="9" key="1">
    <citation type="submission" date="2017-08" db="EMBL/GenBank/DDBJ databases">
        <authorList>
            <person name="Imhoff J.F."/>
            <person name="Rahn T."/>
            <person name="Kuenzel S."/>
            <person name="Neulinger S.C."/>
        </authorList>
    </citation>
    <scope>NUCLEOTIDE SEQUENCE</scope>
    <source>
        <strain evidence="9">DSM 9154</strain>
    </source>
</reference>
<feature type="binding site" evidence="6">
    <location>
        <position position="91"/>
    </location>
    <ligand>
        <name>spermidine</name>
        <dbReference type="ChEBI" id="CHEBI:57834"/>
    </ligand>
</feature>
<feature type="chain" id="PRO_5037897762" description="Putrescine-binding periplasmic protein" evidence="8">
    <location>
        <begin position="26"/>
        <end position="354"/>
    </location>
</feature>
<dbReference type="Pfam" id="PF13416">
    <property type="entry name" value="SBP_bac_8"/>
    <property type="match status" value="1"/>
</dbReference>
<dbReference type="GO" id="GO:0042597">
    <property type="term" value="C:periplasmic space"/>
    <property type="evidence" value="ECO:0007669"/>
    <property type="project" value="UniProtKB-SubCell"/>
</dbReference>
<comment type="function">
    <text evidence="5">Required for the activity of the bacterial periplasmic transport system of putrescine.</text>
</comment>
<evidence type="ECO:0000256" key="3">
    <source>
        <dbReference type="ARBA" id="ARBA00022729"/>
    </source>
</evidence>
<feature type="binding site" evidence="6">
    <location>
        <begin position="175"/>
        <end position="178"/>
    </location>
    <ligand>
        <name>spermidine</name>
        <dbReference type="ChEBI" id="CHEBI:57834"/>
    </ligand>
</feature>
<evidence type="ECO:0000256" key="8">
    <source>
        <dbReference type="SAM" id="SignalP"/>
    </source>
</evidence>
<keyword evidence="4 5" id="KW-0574">Periplasm</keyword>
<keyword evidence="10" id="KW-1185">Reference proteome</keyword>
<comment type="subcellular location">
    <subcellularLocation>
        <location evidence="1 5">Periplasm</location>
    </subcellularLocation>
</comment>